<dbReference type="Proteomes" id="UP000050794">
    <property type="component" value="Unassembled WGS sequence"/>
</dbReference>
<dbReference type="PANTHER" id="PTHR12191:SF32">
    <property type="entry name" value="ZRT (ZRT), IRT- (IRT-) LIKE PROTEIN TRANSPORTER"/>
    <property type="match status" value="1"/>
</dbReference>
<dbReference type="PANTHER" id="PTHR12191">
    <property type="entry name" value="SOLUTE CARRIER FAMILY 39"/>
    <property type="match status" value="1"/>
</dbReference>
<evidence type="ECO:0000256" key="3">
    <source>
        <dbReference type="ARBA" id="ARBA00022692"/>
    </source>
</evidence>
<proteinExistence type="inferred from homology"/>
<evidence type="ECO:0000256" key="5">
    <source>
        <dbReference type="ARBA" id="ARBA00023136"/>
    </source>
</evidence>
<organism evidence="9 10">
    <name type="scientific">Toxocara canis</name>
    <name type="common">Canine roundworm</name>
    <dbReference type="NCBI Taxonomy" id="6265"/>
    <lineage>
        <taxon>Eukaryota</taxon>
        <taxon>Metazoa</taxon>
        <taxon>Ecdysozoa</taxon>
        <taxon>Nematoda</taxon>
        <taxon>Chromadorea</taxon>
        <taxon>Rhabditida</taxon>
        <taxon>Spirurina</taxon>
        <taxon>Ascaridomorpha</taxon>
        <taxon>Ascaridoidea</taxon>
        <taxon>Toxocaridae</taxon>
        <taxon>Toxocara</taxon>
    </lineage>
</organism>
<dbReference type="GO" id="GO:0140410">
    <property type="term" value="F:monoatomic cation:bicarbonate symporter activity"/>
    <property type="evidence" value="ECO:0007669"/>
    <property type="project" value="TreeGrafter"/>
</dbReference>
<sequence>MQSKRRKIRQSTLDAVMSDDSNKSKQITMDNLVDSTNDSNNNKEAVWRDEELERDKTQFKVESNFFLINLYVVISSNSLTFLKQCRISKICIRSVEHIRRFLNPWNNELEVAIVSNALTRTFSSRQRSAVIDTIKCGNRSVLVPPELNRQLSQMSDSVFSRKSSAPTQNASIAEKDNTVQDDSVSMCIDVVEQVVIDTSHLEVATVAYMIIFGSSANNFVDGMSIGAAFSDSFSDGLSIGIAVIAQQFPQELGTLAILVKSGLGFKRTLLLNLIPNSLSFLGFITGVFLGGTSDAYEMYIFSISSGMYLYIFLGTLIPEIRDSVNELIKTDLKESILSTALQALGIGIGVTFMYLMSLYGRDIHV</sequence>
<dbReference type="GO" id="GO:0005385">
    <property type="term" value="F:zinc ion transmembrane transporter activity"/>
    <property type="evidence" value="ECO:0007669"/>
    <property type="project" value="TreeGrafter"/>
</dbReference>
<dbReference type="GO" id="GO:0071578">
    <property type="term" value="P:zinc ion import across plasma membrane"/>
    <property type="evidence" value="ECO:0007669"/>
    <property type="project" value="TreeGrafter"/>
</dbReference>
<evidence type="ECO:0000313" key="10">
    <source>
        <dbReference type="WBParaSite" id="TCNE_0000056601-mRNA-1"/>
    </source>
</evidence>
<evidence type="ECO:0000256" key="4">
    <source>
        <dbReference type="ARBA" id="ARBA00022989"/>
    </source>
</evidence>
<dbReference type="WBParaSite" id="TCNE_0000056601-mRNA-1">
    <property type="protein sequence ID" value="TCNE_0000056601-mRNA-1"/>
    <property type="gene ID" value="TCNE_0000056601"/>
</dbReference>
<evidence type="ECO:0000256" key="2">
    <source>
        <dbReference type="ARBA" id="ARBA00006939"/>
    </source>
</evidence>
<evidence type="ECO:0000256" key="6">
    <source>
        <dbReference type="SAM" id="MobiDB-lite"/>
    </source>
</evidence>
<keyword evidence="5 7" id="KW-0472">Membrane</keyword>
<evidence type="ECO:0000256" key="7">
    <source>
        <dbReference type="SAM" id="Phobius"/>
    </source>
</evidence>
<evidence type="ECO:0000256" key="1">
    <source>
        <dbReference type="ARBA" id="ARBA00004141"/>
    </source>
</evidence>
<protein>
    <submittedName>
        <fullName evidence="10">Zinc/iron permease</fullName>
    </submittedName>
</protein>
<dbReference type="AlphaFoldDB" id="A0A183TWE7"/>
<dbReference type="Pfam" id="PF02535">
    <property type="entry name" value="Zip"/>
    <property type="match status" value="1"/>
</dbReference>
<gene>
    <name evidence="8" type="ORF">TCNE_LOCUS567</name>
</gene>
<dbReference type="InterPro" id="IPR003689">
    <property type="entry name" value="ZIP"/>
</dbReference>
<dbReference type="EMBL" id="UYWY01000276">
    <property type="protein sequence ID" value="VDM24460.1"/>
    <property type="molecule type" value="Genomic_DNA"/>
</dbReference>
<keyword evidence="9" id="KW-1185">Reference proteome</keyword>
<feature type="transmembrane region" description="Helical" evidence="7">
    <location>
        <begin position="298"/>
        <end position="318"/>
    </location>
</feature>
<feature type="transmembrane region" description="Helical" evidence="7">
    <location>
        <begin position="339"/>
        <end position="359"/>
    </location>
</feature>
<comment type="subcellular location">
    <subcellularLocation>
        <location evidence="1">Membrane</location>
        <topology evidence="1">Multi-pass membrane protein</topology>
    </subcellularLocation>
</comment>
<dbReference type="GO" id="GO:0005886">
    <property type="term" value="C:plasma membrane"/>
    <property type="evidence" value="ECO:0007669"/>
    <property type="project" value="TreeGrafter"/>
</dbReference>
<feature type="transmembrane region" description="Helical" evidence="7">
    <location>
        <begin position="269"/>
        <end position="292"/>
    </location>
</feature>
<comment type="similarity">
    <text evidence="2">Belongs to the ZIP transporter (TC 2.A.5) family.</text>
</comment>
<dbReference type="InterPro" id="IPR050799">
    <property type="entry name" value="ZIP_Transporter"/>
</dbReference>
<reference evidence="10" key="1">
    <citation type="submission" date="2016-06" db="UniProtKB">
        <authorList>
            <consortium name="WormBaseParasite"/>
        </authorList>
    </citation>
    <scope>IDENTIFICATION</scope>
</reference>
<evidence type="ECO:0000313" key="8">
    <source>
        <dbReference type="EMBL" id="VDM24460.1"/>
    </source>
</evidence>
<feature type="region of interest" description="Disordered" evidence="6">
    <location>
        <begin position="1"/>
        <end position="41"/>
    </location>
</feature>
<keyword evidence="3 7" id="KW-0812">Transmembrane</keyword>
<evidence type="ECO:0000313" key="9">
    <source>
        <dbReference type="Proteomes" id="UP000050794"/>
    </source>
</evidence>
<reference evidence="8 9" key="2">
    <citation type="submission" date="2018-11" db="EMBL/GenBank/DDBJ databases">
        <authorList>
            <consortium name="Pathogen Informatics"/>
        </authorList>
    </citation>
    <scope>NUCLEOTIDE SEQUENCE [LARGE SCALE GENOMIC DNA]</scope>
</reference>
<name>A0A183TWE7_TOXCA</name>
<keyword evidence="4 7" id="KW-1133">Transmembrane helix</keyword>
<accession>A0A183TWE7</accession>
<feature type="compositionally biased region" description="Polar residues" evidence="6">
    <location>
        <begin position="24"/>
        <end position="41"/>
    </location>
</feature>
<dbReference type="GO" id="GO:0030003">
    <property type="term" value="P:intracellular monoatomic cation homeostasis"/>
    <property type="evidence" value="ECO:0007669"/>
    <property type="project" value="TreeGrafter"/>
</dbReference>